<reference evidence="2 3" key="1">
    <citation type="submission" date="2023-09" db="EMBL/GenBank/DDBJ databases">
        <authorList>
            <person name="Wang M."/>
        </authorList>
    </citation>
    <scope>NUCLEOTIDE SEQUENCE [LARGE SCALE GENOMIC DNA]</scope>
    <source>
        <strain evidence="2">GT-2023</strain>
        <tissue evidence="2">Liver</tissue>
    </source>
</reference>
<proteinExistence type="predicted"/>
<gene>
    <name evidence="2" type="ORF">QQF64_028579</name>
</gene>
<organism evidence="2 3">
    <name type="scientific">Cirrhinus molitorella</name>
    <name type="common">mud carp</name>
    <dbReference type="NCBI Taxonomy" id="172907"/>
    <lineage>
        <taxon>Eukaryota</taxon>
        <taxon>Metazoa</taxon>
        <taxon>Chordata</taxon>
        <taxon>Craniata</taxon>
        <taxon>Vertebrata</taxon>
        <taxon>Euteleostomi</taxon>
        <taxon>Actinopterygii</taxon>
        <taxon>Neopterygii</taxon>
        <taxon>Teleostei</taxon>
        <taxon>Ostariophysi</taxon>
        <taxon>Cypriniformes</taxon>
        <taxon>Cyprinidae</taxon>
        <taxon>Labeoninae</taxon>
        <taxon>Labeonini</taxon>
        <taxon>Cirrhinus</taxon>
    </lineage>
</organism>
<name>A0ABR3N6Z9_9TELE</name>
<sequence length="113" mass="12983">MLWRALHSFPVYTKVTAGSRGERRATQEKPPPIPFRRASPFPPRYNPPLEDSFTRVSGYRRTDHCAGAPVHMSQHDRRVSQHACQLTFPTLCANARGLRGERRGEKKEKNKKD</sequence>
<feature type="region of interest" description="Disordered" evidence="1">
    <location>
        <begin position="15"/>
        <end position="53"/>
    </location>
</feature>
<evidence type="ECO:0000313" key="3">
    <source>
        <dbReference type="Proteomes" id="UP001558613"/>
    </source>
</evidence>
<dbReference type="EMBL" id="JAYMGO010000006">
    <property type="protein sequence ID" value="KAL1272717.1"/>
    <property type="molecule type" value="Genomic_DNA"/>
</dbReference>
<protein>
    <submittedName>
        <fullName evidence="2">Uncharacterized protein</fullName>
    </submittedName>
</protein>
<keyword evidence="3" id="KW-1185">Reference proteome</keyword>
<feature type="compositionally biased region" description="Pro residues" evidence="1">
    <location>
        <begin position="29"/>
        <end position="46"/>
    </location>
</feature>
<evidence type="ECO:0000256" key="1">
    <source>
        <dbReference type="SAM" id="MobiDB-lite"/>
    </source>
</evidence>
<comment type="caution">
    <text evidence="2">The sequence shown here is derived from an EMBL/GenBank/DDBJ whole genome shotgun (WGS) entry which is preliminary data.</text>
</comment>
<evidence type="ECO:0000313" key="2">
    <source>
        <dbReference type="EMBL" id="KAL1272717.1"/>
    </source>
</evidence>
<accession>A0ABR3N6Z9</accession>
<dbReference type="Proteomes" id="UP001558613">
    <property type="component" value="Unassembled WGS sequence"/>
</dbReference>